<evidence type="ECO:0000256" key="1">
    <source>
        <dbReference type="SAM" id="MobiDB-lite"/>
    </source>
</evidence>
<dbReference type="GeneID" id="32807532"/>
<keyword evidence="3" id="KW-1185">Reference proteome</keyword>
<gene>
    <name evidence="2" type="primary">algK</name>
    <name evidence="2" type="ORF">RAH46_06915</name>
</gene>
<name>A0ABY9QSP3_9PSED</name>
<dbReference type="SUPFAM" id="SSF81901">
    <property type="entry name" value="HCP-like"/>
    <property type="match status" value="2"/>
</dbReference>
<dbReference type="PANTHER" id="PTHR11102:SF160">
    <property type="entry name" value="ERAD-ASSOCIATED E3 UBIQUITIN-PROTEIN LIGASE COMPONENT HRD3"/>
    <property type="match status" value="1"/>
</dbReference>
<dbReference type="InterPro" id="IPR050767">
    <property type="entry name" value="Sel1_AlgK"/>
</dbReference>
<dbReference type="InterPro" id="IPR053440">
    <property type="entry name" value="Alginate_biosynth_AlgK"/>
</dbReference>
<keyword evidence="2" id="KW-0449">Lipoprotein</keyword>
<sequence length="523" mass="56622">MKPFNRDSAVGSVPPVLRGLRPQSRLKAAPTESAPDLIDSIPVGAAFSRDRVRSTRPLAWCALAAAITLAGCAGLPDQRLANEALKRGDTATAERNFKALADLGYSDAQVGLADLNVATRDPAKLKEAEATYRAAAATSPRAQARLGRLLVAKPDSTQAEREEAETLLKRAAQQGEGNTLIPLAMLYLQYPQSFPNINAQQQIDQWRAAGSPEAGLAQVLLYRTQGTYDQHLDDVEKICKAALTTTDICYVELATVYQKRAQPEQQAVLLEQLKAAHARGTVPATRVDSVARVLADRSLGQTDEKTAKDLLEHIAPANPASWVSLAQLLYDFPELGDTDQLMAYIDKGREAEQPRAELLLGRLYYEGKTVPADAQKAEQHLQAAADAGEISADYYLGQLYRRGYLGNVEPQKAVDHLLSAARGGQLSADYALAQLFSEGHGIRTEPANAWVFAQLAQANPSEQSSALLQQLDQQLTPAQRSQAQNLLAQEKQARAGMLQRASSPLAIEALQDDNDDVDAEDSL</sequence>
<accession>A0ABY9QSP3</accession>
<feature type="region of interest" description="Disordered" evidence="1">
    <location>
        <begin position="1"/>
        <end position="32"/>
    </location>
</feature>
<dbReference type="SMART" id="SM00671">
    <property type="entry name" value="SEL1"/>
    <property type="match status" value="4"/>
</dbReference>
<dbReference type="Proteomes" id="UP001183127">
    <property type="component" value="Chromosome"/>
</dbReference>
<organism evidence="2 3">
    <name type="scientific">Pseudomonas entomophila</name>
    <dbReference type="NCBI Taxonomy" id="312306"/>
    <lineage>
        <taxon>Bacteria</taxon>
        <taxon>Pseudomonadati</taxon>
        <taxon>Pseudomonadota</taxon>
        <taxon>Gammaproteobacteria</taxon>
        <taxon>Pseudomonadales</taxon>
        <taxon>Pseudomonadaceae</taxon>
        <taxon>Pseudomonas</taxon>
    </lineage>
</organism>
<dbReference type="Gene3D" id="1.25.40.10">
    <property type="entry name" value="Tetratricopeptide repeat domain"/>
    <property type="match status" value="1"/>
</dbReference>
<proteinExistence type="predicted"/>
<dbReference type="InterPro" id="IPR006597">
    <property type="entry name" value="Sel1-like"/>
</dbReference>
<evidence type="ECO:0000313" key="2">
    <source>
        <dbReference type="EMBL" id="WMW07062.1"/>
    </source>
</evidence>
<dbReference type="RefSeq" id="WP_011535586.1">
    <property type="nucleotide sequence ID" value="NZ_CP132921.1"/>
</dbReference>
<evidence type="ECO:0000313" key="3">
    <source>
        <dbReference type="Proteomes" id="UP001183127"/>
    </source>
</evidence>
<protein>
    <submittedName>
        <fullName evidence="2">Alginate biosynthesis TPR repeat lipoprotein AlgK</fullName>
    </submittedName>
</protein>
<dbReference type="EMBL" id="CP132921">
    <property type="protein sequence ID" value="WMW07062.1"/>
    <property type="molecule type" value="Genomic_DNA"/>
</dbReference>
<dbReference type="InterPro" id="IPR011990">
    <property type="entry name" value="TPR-like_helical_dom_sf"/>
</dbReference>
<dbReference type="PANTHER" id="PTHR11102">
    <property type="entry name" value="SEL-1-LIKE PROTEIN"/>
    <property type="match status" value="1"/>
</dbReference>
<dbReference type="Pfam" id="PF08238">
    <property type="entry name" value="Sel1"/>
    <property type="match status" value="3"/>
</dbReference>
<reference evidence="2 3" key="1">
    <citation type="submission" date="2023-08" db="EMBL/GenBank/DDBJ databases">
        <title>Complete Genome Sequence of Pseudomonas entomophila TVIN A01.</title>
        <authorList>
            <person name="Shelke T."/>
            <person name="Mahar N.S."/>
            <person name="Gupta I."/>
            <person name="Gupta V."/>
        </authorList>
    </citation>
    <scope>NUCLEOTIDE SEQUENCE [LARGE SCALE GENOMIC DNA]</scope>
    <source>
        <strain evidence="2 3">TVIN-A01</strain>
    </source>
</reference>
<dbReference type="NCBIfam" id="NF038194">
    <property type="entry name" value="AlgK_TPR_lipo"/>
    <property type="match status" value="1"/>
</dbReference>